<feature type="domain" description="ABC transmembrane type-1" evidence="12">
    <location>
        <begin position="13"/>
        <end position="209"/>
    </location>
</feature>
<dbReference type="InterPro" id="IPR035906">
    <property type="entry name" value="MetI-like_sf"/>
</dbReference>
<sequence length="218" mass="23928">MNWTELVNVVLQLSQGVITTTLVTVSCFITGMVVALLLTGIRQLELPGVRHLLDSCVFIFRSVPVLVLVLVLVFLVYFGLPNLGWSVSAMIAINLSLGLIAAAFLSEVFRGALNAVDRTELLAAKSMGLGRLQIFFNIEAPQMIRFSFPGVVNEFSTVLKNSAFAYTIGISEIMRQAMALTSTTNLGVLVYVIVGFLYFCIYKVILFLMGLVEHRIAI</sequence>
<evidence type="ECO:0000256" key="4">
    <source>
        <dbReference type="ARBA" id="ARBA00022448"/>
    </source>
</evidence>
<evidence type="ECO:0000259" key="12">
    <source>
        <dbReference type="PROSITE" id="PS50928"/>
    </source>
</evidence>
<evidence type="ECO:0000313" key="14">
    <source>
        <dbReference type="Proteomes" id="UP001222680"/>
    </source>
</evidence>
<keyword evidence="5" id="KW-1003">Cell membrane</keyword>
<keyword evidence="7 11" id="KW-0812">Transmembrane</keyword>
<dbReference type="RefSeq" id="WP_049640543.1">
    <property type="nucleotide sequence ID" value="NZ_CP113159.1"/>
</dbReference>
<evidence type="ECO:0000256" key="5">
    <source>
        <dbReference type="ARBA" id="ARBA00022475"/>
    </source>
</evidence>
<comment type="similarity">
    <text evidence="3">Belongs to the binding-protein-dependent transport system permease family. HisMQ subfamily.</text>
</comment>
<dbReference type="PROSITE" id="PS50928">
    <property type="entry name" value="ABC_TM1"/>
    <property type="match status" value="1"/>
</dbReference>
<feature type="transmembrane region" description="Helical" evidence="11">
    <location>
        <begin position="16"/>
        <end position="38"/>
    </location>
</feature>
<dbReference type="PANTHER" id="PTHR30614">
    <property type="entry name" value="MEMBRANE COMPONENT OF AMINO ACID ABC TRANSPORTER"/>
    <property type="match status" value="1"/>
</dbReference>
<protein>
    <submittedName>
        <fullName evidence="13">ABC transporter permease subunit</fullName>
    </submittedName>
</protein>
<dbReference type="Proteomes" id="UP001222680">
    <property type="component" value="Chromosome"/>
</dbReference>
<gene>
    <name evidence="13" type="ORF">MAY91_05735</name>
</gene>
<evidence type="ECO:0000256" key="2">
    <source>
        <dbReference type="ARBA" id="ARBA00004429"/>
    </source>
</evidence>
<dbReference type="NCBIfam" id="TIGR01726">
    <property type="entry name" value="HEQRo_perm_3TM"/>
    <property type="match status" value="1"/>
</dbReference>
<dbReference type="InterPro" id="IPR043429">
    <property type="entry name" value="ArtM/GltK/GlnP/TcyL/YhdX-like"/>
</dbReference>
<reference evidence="13 14" key="1">
    <citation type="submission" date="2022-02" db="EMBL/GenBank/DDBJ databases">
        <title>Phenotypic, genotypic and serological characterization of Edwardsiella ictaluri from catfish and ornamental fish species.</title>
        <authorList>
            <person name="Rose D."/>
            <person name="Tekedar H.C."/>
            <person name="Waldbieser G.C."/>
            <person name="Aarattuthodi S."/>
            <person name="Griffin M.J."/>
        </authorList>
    </citation>
    <scope>NUCLEOTIDE SEQUENCE [LARGE SCALE GENOMIC DNA]</scope>
    <source>
        <strain evidence="13 14">13 TAL-140 K3</strain>
    </source>
</reference>
<dbReference type="InterPro" id="IPR000515">
    <property type="entry name" value="MetI-like"/>
</dbReference>
<evidence type="ECO:0000256" key="9">
    <source>
        <dbReference type="ARBA" id="ARBA00022989"/>
    </source>
</evidence>
<keyword evidence="6" id="KW-0997">Cell inner membrane</keyword>
<feature type="transmembrane region" description="Helical" evidence="11">
    <location>
        <begin position="188"/>
        <end position="212"/>
    </location>
</feature>
<dbReference type="PANTHER" id="PTHR30614:SF20">
    <property type="entry name" value="GLUTAMINE TRANSPORT SYSTEM PERMEASE PROTEIN GLNP"/>
    <property type="match status" value="1"/>
</dbReference>
<evidence type="ECO:0000256" key="3">
    <source>
        <dbReference type="ARBA" id="ARBA00010072"/>
    </source>
</evidence>
<evidence type="ECO:0000256" key="11">
    <source>
        <dbReference type="RuleBase" id="RU363032"/>
    </source>
</evidence>
<comment type="subcellular location">
    <subcellularLocation>
        <location evidence="2">Cell inner membrane</location>
        <topology evidence="2">Multi-pass membrane protein</topology>
    </subcellularLocation>
    <subcellularLocation>
        <location evidence="11">Cell membrane</location>
        <topology evidence="11">Multi-pass membrane protein</topology>
    </subcellularLocation>
</comment>
<name>A0ABY8GJ28_EDWIC</name>
<evidence type="ECO:0000256" key="1">
    <source>
        <dbReference type="ARBA" id="ARBA00003159"/>
    </source>
</evidence>
<dbReference type="SUPFAM" id="SSF161098">
    <property type="entry name" value="MetI-like"/>
    <property type="match status" value="1"/>
</dbReference>
<dbReference type="Pfam" id="PF00528">
    <property type="entry name" value="BPD_transp_1"/>
    <property type="match status" value="1"/>
</dbReference>
<keyword evidence="8" id="KW-0029">Amino-acid transport</keyword>
<evidence type="ECO:0000256" key="8">
    <source>
        <dbReference type="ARBA" id="ARBA00022970"/>
    </source>
</evidence>
<feature type="transmembrane region" description="Helical" evidence="11">
    <location>
        <begin position="85"/>
        <end position="105"/>
    </location>
</feature>
<feature type="transmembrane region" description="Helical" evidence="11">
    <location>
        <begin position="58"/>
        <end position="79"/>
    </location>
</feature>
<dbReference type="Gene3D" id="1.10.3720.10">
    <property type="entry name" value="MetI-like"/>
    <property type="match status" value="1"/>
</dbReference>
<dbReference type="InterPro" id="IPR010065">
    <property type="entry name" value="AA_ABC_transptr_permease_3TM"/>
</dbReference>
<accession>A0ABY8GJ28</accession>
<dbReference type="EMBL" id="CP092014">
    <property type="protein sequence ID" value="WFN97529.1"/>
    <property type="molecule type" value="Genomic_DNA"/>
</dbReference>
<keyword evidence="14" id="KW-1185">Reference proteome</keyword>
<keyword evidence="10 11" id="KW-0472">Membrane</keyword>
<keyword evidence="9 11" id="KW-1133">Transmembrane helix</keyword>
<comment type="function">
    <text evidence="1">Part of the binding-protein-dependent transport system for glutamine; probably responsible for the translocation of the substrate across the membrane.</text>
</comment>
<evidence type="ECO:0000313" key="13">
    <source>
        <dbReference type="EMBL" id="WFN97529.1"/>
    </source>
</evidence>
<keyword evidence="4 11" id="KW-0813">Transport</keyword>
<organism evidence="13 14">
    <name type="scientific">Edwardsiella ictaluri</name>
    <dbReference type="NCBI Taxonomy" id="67780"/>
    <lineage>
        <taxon>Bacteria</taxon>
        <taxon>Pseudomonadati</taxon>
        <taxon>Pseudomonadota</taxon>
        <taxon>Gammaproteobacteria</taxon>
        <taxon>Enterobacterales</taxon>
        <taxon>Hafniaceae</taxon>
        <taxon>Edwardsiella</taxon>
    </lineage>
</organism>
<dbReference type="CDD" id="cd06261">
    <property type="entry name" value="TM_PBP2"/>
    <property type="match status" value="1"/>
</dbReference>
<evidence type="ECO:0000256" key="6">
    <source>
        <dbReference type="ARBA" id="ARBA00022519"/>
    </source>
</evidence>
<proteinExistence type="inferred from homology"/>
<evidence type="ECO:0000256" key="7">
    <source>
        <dbReference type="ARBA" id="ARBA00022692"/>
    </source>
</evidence>
<evidence type="ECO:0000256" key="10">
    <source>
        <dbReference type="ARBA" id="ARBA00023136"/>
    </source>
</evidence>